<keyword evidence="3 5" id="KW-0413">Isomerase</keyword>
<dbReference type="NCBIfam" id="TIGR00492">
    <property type="entry name" value="alr"/>
    <property type="match status" value="1"/>
</dbReference>
<dbReference type="AlphaFoldDB" id="A0A3B1AEH4"/>
<dbReference type="HAMAP" id="MF_01201">
    <property type="entry name" value="Ala_racemase"/>
    <property type="match status" value="1"/>
</dbReference>
<evidence type="ECO:0000256" key="2">
    <source>
        <dbReference type="ARBA" id="ARBA00022898"/>
    </source>
</evidence>
<dbReference type="PANTHER" id="PTHR30511">
    <property type="entry name" value="ALANINE RACEMASE"/>
    <property type="match status" value="1"/>
</dbReference>
<organism evidence="5">
    <name type="scientific">hydrothermal vent metagenome</name>
    <dbReference type="NCBI Taxonomy" id="652676"/>
    <lineage>
        <taxon>unclassified sequences</taxon>
        <taxon>metagenomes</taxon>
        <taxon>ecological metagenomes</taxon>
    </lineage>
</organism>
<dbReference type="InterPro" id="IPR009006">
    <property type="entry name" value="Ala_racemase/Decarboxylase_C"/>
</dbReference>
<dbReference type="Gene3D" id="3.20.20.10">
    <property type="entry name" value="Alanine racemase"/>
    <property type="match status" value="1"/>
</dbReference>
<name>A0A3B1AEH4_9ZZZZ</name>
<feature type="domain" description="Alanine racemase C-terminal" evidence="4">
    <location>
        <begin position="249"/>
        <end position="375"/>
    </location>
</feature>
<gene>
    <name evidence="5" type="ORF">MNBD_ALPHA03-1075</name>
</gene>
<dbReference type="GO" id="GO:0008784">
    <property type="term" value="F:alanine racemase activity"/>
    <property type="evidence" value="ECO:0007669"/>
    <property type="project" value="UniProtKB-EC"/>
</dbReference>
<dbReference type="InterPro" id="IPR029066">
    <property type="entry name" value="PLP-binding_barrel"/>
</dbReference>
<evidence type="ECO:0000259" key="4">
    <source>
        <dbReference type="SMART" id="SM01005"/>
    </source>
</evidence>
<dbReference type="InterPro" id="IPR011079">
    <property type="entry name" value="Ala_racemase_C"/>
</dbReference>
<reference evidence="5" key="1">
    <citation type="submission" date="2018-06" db="EMBL/GenBank/DDBJ databases">
        <authorList>
            <person name="Zhirakovskaya E."/>
        </authorList>
    </citation>
    <scope>NUCLEOTIDE SEQUENCE</scope>
</reference>
<dbReference type="SUPFAM" id="SSF51419">
    <property type="entry name" value="PLP-binding barrel"/>
    <property type="match status" value="1"/>
</dbReference>
<dbReference type="InterPro" id="IPR000821">
    <property type="entry name" value="Ala_racemase"/>
</dbReference>
<dbReference type="PRINTS" id="PR00992">
    <property type="entry name" value="ALARACEMASE"/>
</dbReference>
<sequence length="375" mass="40953">MGSKDFLPNSLPDFPPDCLATLTINLGSIIRNYKNCIQLAGGTKCAGVVKADAYGMGIKHVAPALFHKANCRIFFVANLAEAIKLRPILPDTVIYVLNGVFSGHEGYFIKNNLRPVLNDLTQTALWQAVSPENRPACAIHFDTGINRLGLSPKETAQFINDVTARKGLDISLIMSHLACSDDPENPMNAQQLADFKAITRNFPDIPASLANSGGILLGPEYHFDLVRPGLLMFGGNPSKGAMPKNIKVPFQILGKILQIRSVDADQSVGYGATWTAKHPRHIATINIGYGDGYPQMFNNCGWVCIKGMKVPVVGRVSMDMITVDVTGVNLQKISPECDVELLGPHITLEMASEVSTLSQYEILTGVRERYQRIYI</sequence>
<dbReference type="EMBL" id="UOFW01000089">
    <property type="protein sequence ID" value="VAX04329.1"/>
    <property type="molecule type" value="Genomic_DNA"/>
</dbReference>
<evidence type="ECO:0000313" key="5">
    <source>
        <dbReference type="EMBL" id="VAX04329.1"/>
    </source>
</evidence>
<dbReference type="GO" id="GO:0005829">
    <property type="term" value="C:cytosol"/>
    <property type="evidence" value="ECO:0007669"/>
    <property type="project" value="TreeGrafter"/>
</dbReference>
<dbReference type="EC" id="5.1.1.1" evidence="5"/>
<dbReference type="SMART" id="SM01005">
    <property type="entry name" value="Ala_racemase_C"/>
    <property type="match status" value="1"/>
</dbReference>
<dbReference type="SUPFAM" id="SSF50621">
    <property type="entry name" value="Alanine racemase C-terminal domain-like"/>
    <property type="match status" value="1"/>
</dbReference>
<comment type="cofactor">
    <cofactor evidence="1">
        <name>pyridoxal 5'-phosphate</name>
        <dbReference type="ChEBI" id="CHEBI:597326"/>
    </cofactor>
</comment>
<dbReference type="Pfam" id="PF00842">
    <property type="entry name" value="Ala_racemase_C"/>
    <property type="match status" value="1"/>
</dbReference>
<protein>
    <submittedName>
        <fullName evidence="5">Alanine racemase</fullName>
        <ecNumber evidence="5">5.1.1.1</ecNumber>
    </submittedName>
</protein>
<evidence type="ECO:0000256" key="3">
    <source>
        <dbReference type="ARBA" id="ARBA00023235"/>
    </source>
</evidence>
<dbReference type="InterPro" id="IPR001608">
    <property type="entry name" value="Ala_racemase_N"/>
</dbReference>
<dbReference type="GO" id="GO:0030170">
    <property type="term" value="F:pyridoxal phosphate binding"/>
    <property type="evidence" value="ECO:0007669"/>
    <property type="project" value="TreeGrafter"/>
</dbReference>
<dbReference type="CDD" id="cd00430">
    <property type="entry name" value="PLPDE_III_AR"/>
    <property type="match status" value="1"/>
</dbReference>
<evidence type="ECO:0000256" key="1">
    <source>
        <dbReference type="ARBA" id="ARBA00001933"/>
    </source>
</evidence>
<dbReference type="PANTHER" id="PTHR30511:SF0">
    <property type="entry name" value="ALANINE RACEMASE, CATABOLIC-RELATED"/>
    <property type="match status" value="1"/>
</dbReference>
<dbReference type="Gene3D" id="2.40.37.10">
    <property type="entry name" value="Lyase, Ornithine Decarboxylase, Chain A, domain 1"/>
    <property type="match status" value="1"/>
</dbReference>
<dbReference type="Pfam" id="PF01168">
    <property type="entry name" value="Ala_racemase_N"/>
    <property type="match status" value="1"/>
</dbReference>
<dbReference type="GO" id="GO:0030632">
    <property type="term" value="P:D-alanine biosynthetic process"/>
    <property type="evidence" value="ECO:0007669"/>
    <property type="project" value="TreeGrafter"/>
</dbReference>
<proteinExistence type="inferred from homology"/>
<keyword evidence="2" id="KW-0663">Pyridoxal phosphate</keyword>
<accession>A0A3B1AEH4</accession>